<sequence length="20" mass="2302">MRCCNTEHPRVIGCGDIQIR</sequence>
<proteinExistence type="predicted"/>
<name>A0A0A9FIS8_ARUDO</name>
<dbReference type="EMBL" id="GBRH01185639">
    <property type="protein sequence ID" value="JAE12257.1"/>
    <property type="molecule type" value="Transcribed_RNA"/>
</dbReference>
<protein>
    <submittedName>
        <fullName evidence="1">Uncharacterized protein</fullName>
    </submittedName>
</protein>
<accession>A0A0A9FIS8</accession>
<reference evidence="1" key="1">
    <citation type="submission" date="2014-09" db="EMBL/GenBank/DDBJ databases">
        <authorList>
            <person name="Magalhaes I.L.F."/>
            <person name="Oliveira U."/>
            <person name="Santos F.R."/>
            <person name="Vidigal T.H.D.A."/>
            <person name="Brescovit A.D."/>
            <person name="Santos A.J."/>
        </authorList>
    </citation>
    <scope>NUCLEOTIDE SEQUENCE</scope>
    <source>
        <tissue evidence="1">Shoot tissue taken approximately 20 cm above the soil surface</tissue>
    </source>
</reference>
<evidence type="ECO:0000313" key="1">
    <source>
        <dbReference type="EMBL" id="JAE12257.1"/>
    </source>
</evidence>
<reference evidence="1" key="2">
    <citation type="journal article" date="2015" name="Data Brief">
        <title>Shoot transcriptome of the giant reed, Arundo donax.</title>
        <authorList>
            <person name="Barrero R.A."/>
            <person name="Guerrero F.D."/>
            <person name="Moolhuijzen P."/>
            <person name="Goolsby J.A."/>
            <person name="Tidwell J."/>
            <person name="Bellgard S.E."/>
            <person name="Bellgard M.I."/>
        </authorList>
    </citation>
    <scope>NUCLEOTIDE SEQUENCE</scope>
    <source>
        <tissue evidence="1">Shoot tissue taken approximately 20 cm above the soil surface</tissue>
    </source>
</reference>
<organism evidence="1">
    <name type="scientific">Arundo donax</name>
    <name type="common">Giant reed</name>
    <name type="synonym">Donax arundinaceus</name>
    <dbReference type="NCBI Taxonomy" id="35708"/>
    <lineage>
        <taxon>Eukaryota</taxon>
        <taxon>Viridiplantae</taxon>
        <taxon>Streptophyta</taxon>
        <taxon>Embryophyta</taxon>
        <taxon>Tracheophyta</taxon>
        <taxon>Spermatophyta</taxon>
        <taxon>Magnoliopsida</taxon>
        <taxon>Liliopsida</taxon>
        <taxon>Poales</taxon>
        <taxon>Poaceae</taxon>
        <taxon>PACMAD clade</taxon>
        <taxon>Arundinoideae</taxon>
        <taxon>Arundineae</taxon>
        <taxon>Arundo</taxon>
    </lineage>
</organism>
<dbReference type="AlphaFoldDB" id="A0A0A9FIS8"/>